<sequence length="197" mass="22843">MSTPNRSVITLIPYSEVRSGWPSEGNHIIASYTDHAVLVYQAFNDEIADYALKHQKLEGCPSYNETRMTWVKSNWLWMMYRSNYATKQNQTRILGLWLKKSAYDDILSKARLKGPGAGLIRAQWDPDYSPELTPIKRRRDLQLGIKKRDTFKNGEDFIEIVDCTELAHMSRKTKCIPMERVYIPDPQVCINLEVSKL</sequence>
<accession>A0A6A5BV78</accession>
<dbReference type="RefSeq" id="XP_044561958.1">
    <property type="nucleotide sequence ID" value="XM_044707252.1"/>
</dbReference>
<dbReference type="VEuPathDB" id="AmoebaDB:NfTy_063530"/>
<dbReference type="EMBL" id="VFQX01000035">
    <property type="protein sequence ID" value="KAF0977245.1"/>
    <property type="molecule type" value="Genomic_DNA"/>
</dbReference>
<evidence type="ECO:0000313" key="2">
    <source>
        <dbReference type="Proteomes" id="UP000444721"/>
    </source>
</evidence>
<organism evidence="1 2">
    <name type="scientific">Naegleria fowleri</name>
    <name type="common">Brain eating amoeba</name>
    <dbReference type="NCBI Taxonomy" id="5763"/>
    <lineage>
        <taxon>Eukaryota</taxon>
        <taxon>Discoba</taxon>
        <taxon>Heterolobosea</taxon>
        <taxon>Tetramitia</taxon>
        <taxon>Eutetramitia</taxon>
        <taxon>Vahlkampfiidae</taxon>
        <taxon>Naegleria</taxon>
    </lineage>
</organism>
<dbReference type="AlphaFoldDB" id="A0A6A5BV78"/>
<dbReference type="PANTHER" id="PTHR38567">
    <property type="entry name" value="DUF4291 DOMAIN-CONTAINING PROTEIN"/>
    <property type="match status" value="1"/>
</dbReference>
<protein>
    <recommendedName>
        <fullName evidence="3">DUF4291 domain-containing protein</fullName>
    </recommendedName>
</protein>
<proteinExistence type="predicted"/>
<evidence type="ECO:0008006" key="3">
    <source>
        <dbReference type="Google" id="ProtNLM"/>
    </source>
</evidence>
<dbReference type="InterPro" id="IPR025633">
    <property type="entry name" value="DUF4291"/>
</dbReference>
<dbReference type="OMA" id="DCTELAH"/>
<evidence type="ECO:0000313" key="1">
    <source>
        <dbReference type="EMBL" id="KAF0977245.1"/>
    </source>
</evidence>
<dbReference type="VEuPathDB" id="AmoebaDB:NF0047530"/>
<reference evidence="1 2" key="1">
    <citation type="journal article" date="2019" name="Sci. Rep.">
        <title>Nanopore sequencing improves the draft genome of the human pathogenic amoeba Naegleria fowleri.</title>
        <authorList>
            <person name="Liechti N."/>
            <person name="Schurch N."/>
            <person name="Bruggmann R."/>
            <person name="Wittwer M."/>
        </authorList>
    </citation>
    <scope>NUCLEOTIDE SEQUENCE [LARGE SCALE GENOMIC DNA]</scope>
    <source>
        <strain evidence="1 2">ATCC 30894</strain>
    </source>
</reference>
<dbReference type="OrthoDB" id="413653at2759"/>
<dbReference type="GeneID" id="68111116"/>
<dbReference type="Proteomes" id="UP000444721">
    <property type="component" value="Unassembled WGS sequence"/>
</dbReference>
<comment type="caution">
    <text evidence="1">The sequence shown here is derived from an EMBL/GenBank/DDBJ whole genome shotgun (WGS) entry which is preliminary data.</text>
</comment>
<gene>
    <name evidence="1" type="ORF">FDP41_003898</name>
</gene>
<keyword evidence="2" id="KW-1185">Reference proteome</keyword>
<dbReference type="PANTHER" id="PTHR38567:SF1">
    <property type="entry name" value="DUF4291 DOMAIN-CONTAINING PROTEIN"/>
    <property type="match status" value="1"/>
</dbReference>
<dbReference type="Pfam" id="PF14124">
    <property type="entry name" value="DUF4291"/>
    <property type="match status" value="1"/>
</dbReference>
<dbReference type="VEuPathDB" id="AmoebaDB:FDP41_003898"/>
<name>A0A6A5BV78_NAEFO</name>